<dbReference type="EMBL" id="JAZGQO010000011">
    <property type="protein sequence ID" value="KAK6172997.1"/>
    <property type="molecule type" value="Genomic_DNA"/>
</dbReference>
<sequence length="335" mass="37801">MLRWLKKRCRRRSAPSVCNTSSDKNGYEYGFRRNAATVILLDTPTPEANDHIYEDVEDNGHSVVISSGSEALAYAITSLTDMIDLEFGDRNSKAADNNSPDVQIAEMRSPGKELMKSLESLRYQPVSFIDSPAIDIEIKKDINPQQFSTQKNHNLSTARKNSIKKCGRWLTSHFPKRVINKPRHFIRSKSSRIAKRVLLGKTKHDTSYYSNEVPPYLCWAKCSSQHDTFTQYSKDEASSSSSTSSSQGTSGFYDQDTTYSDSTSRSDIQAPCKPRQRRLSLSSDSLFSSGSKTIYTETIATGTEDSIGGEINEREIIYEFKPKVGFGMNRWYKPQ</sequence>
<dbReference type="Proteomes" id="UP001347796">
    <property type="component" value="Unassembled WGS sequence"/>
</dbReference>
<reference evidence="2 3" key="1">
    <citation type="submission" date="2024-01" db="EMBL/GenBank/DDBJ databases">
        <title>The genome of the rayed Mediterranean limpet Patella caerulea (Linnaeus, 1758).</title>
        <authorList>
            <person name="Anh-Thu Weber A."/>
            <person name="Halstead-Nussloch G."/>
        </authorList>
    </citation>
    <scope>NUCLEOTIDE SEQUENCE [LARGE SCALE GENOMIC DNA]</scope>
    <source>
        <strain evidence="2">AATW-2023a</strain>
        <tissue evidence="2">Whole specimen</tissue>
    </source>
</reference>
<evidence type="ECO:0000313" key="2">
    <source>
        <dbReference type="EMBL" id="KAK6172997.1"/>
    </source>
</evidence>
<proteinExistence type="predicted"/>
<protein>
    <submittedName>
        <fullName evidence="2">Uncharacterized protein</fullName>
    </submittedName>
</protein>
<evidence type="ECO:0000313" key="3">
    <source>
        <dbReference type="Proteomes" id="UP001347796"/>
    </source>
</evidence>
<feature type="compositionally biased region" description="Low complexity" evidence="1">
    <location>
        <begin position="238"/>
        <end position="267"/>
    </location>
</feature>
<name>A0AAN8J8S7_PATCE</name>
<organism evidence="2 3">
    <name type="scientific">Patella caerulea</name>
    <name type="common">Rayed Mediterranean limpet</name>
    <dbReference type="NCBI Taxonomy" id="87958"/>
    <lineage>
        <taxon>Eukaryota</taxon>
        <taxon>Metazoa</taxon>
        <taxon>Spiralia</taxon>
        <taxon>Lophotrochozoa</taxon>
        <taxon>Mollusca</taxon>
        <taxon>Gastropoda</taxon>
        <taxon>Patellogastropoda</taxon>
        <taxon>Patelloidea</taxon>
        <taxon>Patellidae</taxon>
        <taxon>Patella</taxon>
    </lineage>
</organism>
<keyword evidence="3" id="KW-1185">Reference proteome</keyword>
<dbReference type="AlphaFoldDB" id="A0AAN8J8S7"/>
<comment type="caution">
    <text evidence="2">The sequence shown here is derived from an EMBL/GenBank/DDBJ whole genome shotgun (WGS) entry which is preliminary data.</text>
</comment>
<gene>
    <name evidence="2" type="ORF">SNE40_016540</name>
</gene>
<feature type="region of interest" description="Disordered" evidence="1">
    <location>
        <begin position="235"/>
        <end position="286"/>
    </location>
</feature>
<evidence type="ECO:0000256" key="1">
    <source>
        <dbReference type="SAM" id="MobiDB-lite"/>
    </source>
</evidence>
<accession>A0AAN8J8S7</accession>